<dbReference type="InterPro" id="IPR026111">
    <property type="entry name" value="Abra"/>
</dbReference>
<keyword evidence="3" id="KW-1185">Reference proteome</keyword>
<evidence type="ECO:0000313" key="3">
    <source>
        <dbReference type="Proteomes" id="UP000825002"/>
    </source>
</evidence>
<protein>
    <submittedName>
        <fullName evidence="2">Actin-binding Rho-activating protein</fullName>
    </submittedName>
</protein>
<dbReference type="SMART" id="SM01283">
    <property type="entry name" value="Costars"/>
    <property type="match status" value="1"/>
</dbReference>
<reference evidence="2 3" key="1">
    <citation type="submission" date="2020-10" db="EMBL/GenBank/DDBJ databases">
        <authorList>
            <person name="Klimov P.B."/>
            <person name="Dyachkov S.M."/>
            <person name="Chetverikov P.E."/>
        </authorList>
    </citation>
    <scope>NUCLEOTIDE SEQUENCE [LARGE SCALE GENOMIC DNA]</scope>
    <source>
        <strain evidence="2">BMOC 18-1129-001#AD2665</strain>
        <tissue evidence="2">Entire mites</tissue>
    </source>
</reference>
<sequence length="118" mass="12963">MSDFEKSKPGVPKSKPGVEMSGYIDNEVSTLCENIEDIGTPVTDGKGIAQAYFGDLFKVHTAVSNRLAAILIKARKNGYVEFKGELLMQGRDDKEVITLLKRPPKAVQITKTQIVKIP</sequence>
<gene>
    <name evidence="2" type="primary">ABRA</name>
    <name evidence="2" type="ORF">GZH46_02123</name>
</gene>
<accession>A0ABQ7S7I1</accession>
<dbReference type="Proteomes" id="UP000825002">
    <property type="component" value="Unassembled WGS sequence"/>
</dbReference>
<evidence type="ECO:0000259" key="1">
    <source>
        <dbReference type="SMART" id="SM01283"/>
    </source>
</evidence>
<comment type="caution">
    <text evidence="2">The sequence shown here is derived from an EMBL/GenBank/DDBJ whole genome shotgun (WGS) entry which is preliminary data.</text>
</comment>
<dbReference type="Pfam" id="PF14705">
    <property type="entry name" value="Costars"/>
    <property type="match status" value="1"/>
</dbReference>
<dbReference type="Gene3D" id="1.10.10.1540">
    <property type="entry name" value="Costar domain"/>
    <property type="match status" value="1"/>
</dbReference>
<evidence type="ECO:0000313" key="2">
    <source>
        <dbReference type="EMBL" id="KAG9509363.1"/>
    </source>
</evidence>
<name>A0ABQ7S7I1_9ACAR</name>
<dbReference type="EMBL" id="JAIFTH010000517">
    <property type="protein sequence ID" value="KAG9509363.1"/>
    <property type="molecule type" value="Genomic_DNA"/>
</dbReference>
<proteinExistence type="predicted"/>
<organism evidence="2 3">
    <name type="scientific">Fragariocoptes setiger</name>
    <dbReference type="NCBI Taxonomy" id="1670756"/>
    <lineage>
        <taxon>Eukaryota</taxon>
        <taxon>Metazoa</taxon>
        <taxon>Ecdysozoa</taxon>
        <taxon>Arthropoda</taxon>
        <taxon>Chelicerata</taxon>
        <taxon>Arachnida</taxon>
        <taxon>Acari</taxon>
        <taxon>Acariformes</taxon>
        <taxon>Trombidiformes</taxon>
        <taxon>Prostigmata</taxon>
        <taxon>Eupodina</taxon>
        <taxon>Eriophyoidea</taxon>
        <taxon>Phytoptidae</taxon>
        <taxon>Fragariocoptes</taxon>
    </lineage>
</organism>
<dbReference type="InterPro" id="IPR038095">
    <property type="entry name" value="Costars_sf"/>
</dbReference>
<dbReference type="PANTHER" id="PTHR22739">
    <property type="entry name" value="STRIATED MUSCLE ACTIVATOR OF RHO-DEPENDENT SIGNALING-RELATED"/>
    <property type="match status" value="1"/>
</dbReference>
<dbReference type="InterPro" id="IPR027817">
    <property type="entry name" value="Costars_dom"/>
</dbReference>
<feature type="domain" description="Costars" evidence="1">
    <location>
        <begin position="22"/>
        <end position="100"/>
    </location>
</feature>
<dbReference type="PANTHER" id="PTHR22739:SF7">
    <property type="entry name" value="EG:152A3.3 PROTEIN-RELATED"/>
    <property type="match status" value="1"/>
</dbReference>